<feature type="domain" description="Glyoxalase/fosfomycin resistance/dioxygenase" evidence="1">
    <location>
        <begin position="5"/>
        <end position="118"/>
    </location>
</feature>
<sequence>MINNISKITIYVENQEAAKEFWVNKLKFVIKFEQQIGPNMKWIEVAPSMDSQTTFIIYDKNLMKVQNPNMNVEHPSIILSTDDIDKAYSEMKNNSVEVGELMTMPYGRMFSFKDLDKNDYMLREDQVKLD</sequence>
<reference evidence="2" key="1">
    <citation type="submission" date="2019-12" db="EMBL/GenBank/DDBJ databases">
        <title>Microbes associate with the intestines of laboratory mice.</title>
        <authorList>
            <person name="Navarre W."/>
            <person name="Wong E."/>
        </authorList>
    </citation>
    <scope>NUCLEOTIDE SEQUENCE</scope>
    <source>
        <strain evidence="2">NM79_F5</strain>
    </source>
</reference>
<accession>A0A964RP41</accession>
<dbReference type="RefSeq" id="WP_160359866.1">
    <property type="nucleotide sequence ID" value="NZ_WSRQ01000025.1"/>
</dbReference>
<dbReference type="InterPro" id="IPR029068">
    <property type="entry name" value="Glyas_Bleomycin-R_OHBP_Dase"/>
</dbReference>
<dbReference type="AlphaFoldDB" id="A0A964RP41"/>
<comment type="caution">
    <text evidence="2">The sequence shown here is derived from an EMBL/GenBank/DDBJ whole genome shotgun (WGS) entry which is preliminary data.</text>
</comment>
<proteinExistence type="predicted"/>
<dbReference type="PANTHER" id="PTHR36437">
    <property type="entry name" value="GLYOXALASE/BLEOMYCIN RESISTANCE PROTEIN/DIOXYGENASE"/>
    <property type="match status" value="1"/>
</dbReference>
<organism evidence="2 3">
    <name type="scientific">Clostridium chromiireducens</name>
    <dbReference type="NCBI Taxonomy" id="225345"/>
    <lineage>
        <taxon>Bacteria</taxon>
        <taxon>Bacillati</taxon>
        <taxon>Bacillota</taxon>
        <taxon>Clostridia</taxon>
        <taxon>Eubacteriales</taxon>
        <taxon>Clostridiaceae</taxon>
        <taxon>Clostridium</taxon>
    </lineage>
</organism>
<evidence type="ECO:0000313" key="3">
    <source>
        <dbReference type="Proteomes" id="UP000656077"/>
    </source>
</evidence>
<evidence type="ECO:0000313" key="2">
    <source>
        <dbReference type="EMBL" id="MVX65055.1"/>
    </source>
</evidence>
<dbReference type="Proteomes" id="UP000656077">
    <property type="component" value="Unassembled WGS sequence"/>
</dbReference>
<protein>
    <submittedName>
        <fullName evidence="2">VOC family protein</fullName>
    </submittedName>
</protein>
<dbReference type="PANTHER" id="PTHR36437:SF2">
    <property type="entry name" value="GLYOXALASE_BLEOMYCIN RESISTANCE PROTEIN_DIOXYGENASE"/>
    <property type="match status" value="1"/>
</dbReference>
<name>A0A964RP41_9CLOT</name>
<dbReference type="Gene3D" id="3.10.180.10">
    <property type="entry name" value="2,3-Dihydroxybiphenyl 1,2-Dioxygenase, domain 1"/>
    <property type="match status" value="1"/>
</dbReference>
<dbReference type="InterPro" id="IPR004360">
    <property type="entry name" value="Glyas_Fos-R_dOase_dom"/>
</dbReference>
<dbReference type="EMBL" id="WSRQ01000025">
    <property type="protein sequence ID" value="MVX65055.1"/>
    <property type="molecule type" value="Genomic_DNA"/>
</dbReference>
<evidence type="ECO:0000259" key="1">
    <source>
        <dbReference type="Pfam" id="PF00903"/>
    </source>
</evidence>
<gene>
    <name evidence="2" type="ORF">GKZ28_15300</name>
</gene>
<dbReference type="SUPFAM" id="SSF54593">
    <property type="entry name" value="Glyoxalase/Bleomycin resistance protein/Dihydroxybiphenyl dioxygenase"/>
    <property type="match status" value="1"/>
</dbReference>
<dbReference type="Pfam" id="PF00903">
    <property type="entry name" value="Glyoxalase"/>
    <property type="match status" value="1"/>
</dbReference>